<evidence type="ECO:0000313" key="2">
    <source>
        <dbReference type="Proteomes" id="UP001291623"/>
    </source>
</evidence>
<comment type="caution">
    <text evidence="1">The sequence shown here is derived from an EMBL/GenBank/DDBJ whole genome shotgun (WGS) entry which is preliminary data.</text>
</comment>
<organism evidence="1 2">
    <name type="scientific">Anisodus tanguticus</name>
    <dbReference type="NCBI Taxonomy" id="243964"/>
    <lineage>
        <taxon>Eukaryota</taxon>
        <taxon>Viridiplantae</taxon>
        <taxon>Streptophyta</taxon>
        <taxon>Embryophyta</taxon>
        <taxon>Tracheophyta</taxon>
        <taxon>Spermatophyta</taxon>
        <taxon>Magnoliopsida</taxon>
        <taxon>eudicotyledons</taxon>
        <taxon>Gunneridae</taxon>
        <taxon>Pentapetalae</taxon>
        <taxon>asterids</taxon>
        <taxon>lamiids</taxon>
        <taxon>Solanales</taxon>
        <taxon>Solanaceae</taxon>
        <taxon>Solanoideae</taxon>
        <taxon>Hyoscyameae</taxon>
        <taxon>Anisodus</taxon>
    </lineage>
</organism>
<dbReference type="Proteomes" id="UP001291623">
    <property type="component" value="Unassembled WGS sequence"/>
</dbReference>
<dbReference type="AlphaFoldDB" id="A0AAE1VA96"/>
<protein>
    <submittedName>
        <fullName evidence="1">Uncharacterized protein</fullName>
    </submittedName>
</protein>
<dbReference type="Pfam" id="PF06045">
    <property type="entry name" value="Rhamnogal_lyase"/>
    <property type="match status" value="1"/>
</dbReference>
<accession>A0AAE1VA96</accession>
<reference evidence="1" key="1">
    <citation type="submission" date="2023-12" db="EMBL/GenBank/DDBJ databases">
        <title>Genome assembly of Anisodus tanguticus.</title>
        <authorList>
            <person name="Wang Y.-J."/>
        </authorList>
    </citation>
    <scope>NUCLEOTIDE SEQUENCE</scope>
    <source>
        <strain evidence="1">KB-2021</strain>
        <tissue evidence="1">Leaf</tissue>
    </source>
</reference>
<dbReference type="EMBL" id="JAVYJV010000013">
    <property type="protein sequence ID" value="KAK4356336.1"/>
    <property type="molecule type" value="Genomic_DNA"/>
</dbReference>
<sequence>MLRKYLHDPSHVIQPQEIVLNEELQYEETPVTMSNGIANVTLSIPDGLITSISYGRIDNLLATQNVETTEGNLETYLLF</sequence>
<keyword evidence="2" id="KW-1185">Reference proteome</keyword>
<name>A0AAE1VA96_9SOLA</name>
<evidence type="ECO:0000313" key="1">
    <source>
        <dbReference type="EMBL" id="KAK4356336.1"/>
    </source>
</evidence>
<gene>
    <name evidence="1" type="ORF">RND71_025307</name>
</gene>
<proteinExistence type="predicted"/>
<dbReference type="InterPro" id="IPR010325">
    <property type="entry name" value="Rhamnogal_lyase"/>
</dbReference>